<dbReference type="GO" id="GO:0032222">
    <property type="term" value="P:regulation of synaptic transmission, cholinergic"/>
    <property type="evidence" value="ECO:0007669"/>
    <property type="project" value="InterPro"/>
</dbReference>
<dbReference type="InterPro" id="IPR045860">
    <property type="entry name" value="Snake_toxin-like_sf"/>
</dbReference>
<evidence type="ECO:0000256" key="1">
    <source>
        <dbReference type="ARBA" id="ARBA00022729"/>
    </source>
</evidence>
<organism evidence="6">
    <name type="scientific">Haemonchus placei</name>
    <name type="common">Barber's pole worm</name>
    <dbReference type="NCBI Taxonomy" id="6290"/>
    <lineage>
        <taxon>Eukaryota</taxon>
        <taxon>Metazoa</taxon>
        <taxon>Ecdysozoa</taxon>
        <taxon>Nematoda</taxon>
        <taxon>Chromadorea</taxon>
        <taxon>Rhabditida</taxon>
        <taxon>Rhabditina</taxon>
        <taxon>Rhabditomorpha</taxon>
        <taxon>Strongyloidea</taxon>
        <taxon>Trichostrongylidae</taxon>
        <taxon>Haemonchus</taxon>
    </lineage>
</organism>
<reference evidence="4 5" key="2">
    <citation type="submission" date="2018-11" db="EMBL/GenBank/DDBJ databases">
        <authorList>
            <consortium name="Pathogen Informatics"/>
        </authorList>
    </citation>
    <scope>NUCLEOTIDE SEQUENCE [LARGE SCALE GENOMIC DNA]</scope>
    <source>
        <strain evidence="4 5">MHpl1</strain>
    </source>
</reference>
<dbReference type="EMBL" id="UZAF01018326">
    <property type="protein sequence ID" value="VDO50444.1"/>
    <property type="molecule type" value="Genomic_DNA"/>
</dbReference>
<dbReference type="GO" id="GO:0030431">
    <property type="term" value="P:sleep"/>
    <property type="evidence" value="ECO:0007669"/>
    <property type="project" value="InterPro"/>
</dbReference>
<dbReference type="InterPro" id="IPR031424">
    <property type="entry name" value="QVR-like"/>
</dbReference>
<feature type="signal peptide" evidence="3">
    <location>
        <begin position="1"/>
        <end position="19"/>
    </location>
</feature>
<dbReference type="CDD" id="cd00117">
    <property type="entry name" value="TFP"/>
    <property type="match status" value="1"/>
</dbReference>
<dbReference type="OMA" id="GYRIVTC"/>
<reference evidence="6" key="1">
    <citation type="submission" date="2017-02" db="UniProtKB">
        <authorList>
            <consortium name="WormBaseParasite"/>
        </authorList>
    </citation>
    <scope>IDENTIFICATION</scope>
</reference>
<feature type="chain" id="PRO_5043123919" evidence="3">
    <location>
        <begin position="20"/>
        <end position="133"/>
    </location>
</feature>
<dbReference type="OrthoDB" id="5827163at2759"/>
<evidence type="ECO:0000256" key="3">
    <source>
        <dbReference type="SAM" id="SignalP"/>
    </source>
</evidence>
<dbReference type="AlphaFoldDB" id="A0A0N4WQN0"/>
<evidence type="ECO:0000313" key="5">
    <source>
        <dbReference type="Proteomes" id="UP000268014"/>
    </source>
</evidence>
<evidence type="ECO:0000256" key="2">
    <source>
        <dbReference type="ARBA" id="ARBA00023180"/>
    </source>
</evidence>
<evidence type="ECO:0000313" key="6">
    <source>
        <dbReference type="WBParaSite" id="HPLM_0001374601-mRNA-1"/>
    </source>
</evidence>
<dbReference type="Pfam" id="PF17064">
    <property type="entry name" value="QVR"/>
    <property type="match status" value="1"/>
</dbReference>
<protein>
    <submittedName>
        <fullName evidence="6">Protein quiver</fullName>
    </submittedName>
</protein>
<accession>A0A0N4WQN0</accession>
<evidence type="ECO:0000313" key="4">
    <source>
        <dbReference type="EMBL" id="VDO50444.1"/>
    </source>
</evidence>
<dbReference type="Proteomes" id="UP000268014">
    <property type="component" value="Unassembled WGS sequence"/>
</dbReference>
<gene>
    <name evidence="4" type="ORF">HPLM_LOCUS13738</name>
</gene>
<keyword evidence="1 3" id="KW-0732">Signal</keyword>
<name>A0A0N4WQN0_HAEPC</name>
<keyword evidence="5" id="KW-1185">Reference proteome</keyword>
<keyword evidence="2" id="KW-0325">Glycoprotein</keyword>
<sequence length="133" mass="14856">MKGFVRSILLLVQFSPGFCITCYECTSVQGAQCRYTATSCQYGFFGCVKLVAYSGGVDKLGMFQDQDRHTVTMIQGCAILPFGGVDRCEQTSILGYRLLKCVCFNDYCNSSSHFRQFVYLSLLVGMLIFIVNI</sequence>
<proteinExistence type="predicted"/>
<dbReference type="WBParaSite" id="HPLM_0001374601-mRNA-1">
    <property type="protein sequence ID" value="HPLM_0001374601-mRNA-1"/>
    <property type="gene ID" value="HPLM_0001374601"/>
</dbReference>
<dbReference type="SUPFAM" id="SSF57302">
    <property type="entry name" value="Snake toxin-like"/>
    <property type="match status" value="1"/>
</dbReference>